<name>A0A6G9AM10_9BACT</name>
<dbReference type="InterPro" id="IPR026444">
    <property type="entry name" value="Secre_tail"/>
</dbReference>
<accession>A0A6G9AM10</accession>
<keyword evidence="3" id="KW-1185">Reference proteome</keyword>
<dbReference type="Pfam" id="PF18962">
    <property type="entry name" value="Por_Secre_tail"/>
    <property type="match status" value="1"/>
</dbReference>
<feature type="domain" description="Secretion system C-terminal sorting" evidence="1">
    <location>
        <begin position="586"/>
        <end position="653"/>
    </location>
</feature>
<evidence type="ECO:0000259" key="1">
    <source>
        <dbReference type="Pfam" id="PF18962"/>
    </source>
</evidence>
<reference evidence="2 3" key="1">
    <citation type="submission" date="2020-03" db="EMBL/GenBank/DDBJ databases">
        <authorList>
            <person name="Kim M.K."/>
        </authorList>
    </citation>
    <scope>NUCLEOTIDE SEQUENCE [LARGE SCALE GENOMIC DNA]</scope>
    <source>
        <strain evidence="2 3">BT328</strain>
    </source>
</reference>
<dbReference type="AlphaFoldDB" id="A0A6G9AM10"/>
<organism evidence="2 3">
    <name type="scientific">Spirosoma aureum</name>
    <dbReference type="NCBI Taxonomy" id="2692134"/>
    <lineage>
        <taxon>Bacteria</taxon>
        <taxon>Pseudomonadati</taxon>
        <taxon>Bacteroidota</taxon>
        <taxon>Cytophagia</taxon>
        <taxon>Cytophagales</taxon>
        <taxon>Cytophagaceae</taxon>
        <taxon>Spirosoma</taxon>
    </lineage>
</organism>
<protein>
    <submittedName>
        <fullName evidence="2">T9SS type A sorting domain-containing protein</fullName>
    </submittedName>
</protein>
<evidence type="ECO:0000313" key="2">
    <source>
        <dbReference type="EMBL" id="QIP13243.1"/>
    </source>
</evidence>
<dbReference type="EMBL" id="CP050063">
    <property type="protein sequence ID" value="QIP13243.1"/>
    <property type="molecule type" value="Genomic_DNA"/>
</dbReference>
<dbReference type="NCBIfam" id="TIGR04183">
    <property type="entry name" value="Por_Secre_tail"/>
    <property type="match status" value="1"/>
</dbReference>
<dbReference type="Proteomes" id="UP000501802">
    <property type="component" value="Chromosome"/>
</dbReference>
<proteinExistence type="predicted"/>
<dbReference type="KEGG" id="spib:G8759_11695"/>
<dbReference type="RefSeq" id="WP_167208119.1">
    <property type="nucleotide sequence ID" value="NZ_CP050063.1"/>
</dbReference>
<evidence type="ECO:0000313" key="3">
    <source>
        <dbReference type="Proteomes" id="UP000501802"/>
    </source>
</evidence>
<gene>
    <name evidence="2" type="ORF">G8759_11695</name>
</gene>
<sequence>MDIALPVIPHRYIRRVFLCGFLLLACLLSASIGLAQTPLNLPFFDDFSKPSGATGEQPNTALWMPGSGVYINNTMGINQPTVNIATFDGLRANGLPYIQTNQLAQDYTDTLTSQPINLGAMTASSGVYLSFFYQIKGLGEQPDGGSISILPRKSVVPGDTTTKFDTIVNQPADSLLLQFLGKDNVWRNVWAIAGDTTNNNFIQTFVPVTNPIYFHPGFAFRFRSFGRASGPFDTWHIDYVYLNKGRSPNDKFVLDAAMRQALSPFLKRYTAMPLAQYLVKPDAETADTITTDVRNLNNVLNNLKYNFIVRDEVSGRVLQADTLEATNRFLIGESALLRKTVRPISARSLSGATRAVLRYEYSIKTSDEQNPTIPGSVLKQNDTISTRAVLDNYYAYDDGTWEYGLQLGPRERVAVRFILNKPDTMAGVQACIVPFRTNQTGQPFVITVYGNTGRSNNGKVDGQPGPVLYQKAFTMQYPPSRNGFINFQFDRGIAVKDTFYIGYQQISTIDTTFLRLGFDKNSPFGSQIFYNGGSLWEQNLANATSPNNAGVNLLGAFMLRPVMGGKGTGLVTAIDEPRPQIPLQAYPNPTTGLIHWDSQRVNRLDVINLTGRILHSVEPSRGQQTLDLSHLPDGLYLLRFVESDRSAIQKVIIQH</sequence>